<dbReference type="AlphaFoldDB" id="A0A0P1NYR9"/>
<dbReference type="EMBL" id="CZVW01000021">
    <property type="protein sequence ID" value="CUT04175.1"/>
    <property type="molecule type" value="Genomic_DNA"/>
</dbReference>
<protein>
    <submittedName>
        <fullName evidence="1">Uncharacterized protein</fullName>
    </submittedName>
</protein>
<name>A0A0P1NYR9_9BACT</name>
<evidence type="ECO:0000313" key="1">
    <source>
        <dbReference type="EMBL" id="CUT04175.1"/>
    </source>
</evidence>
<dbReference type="OrthoDB" id="1550858at2"/>
<dbReference type="RefSeq" id="WP_092350744.1">
    <property type="nucleotide sequence ID" value="NZ_CZVW01000021.1"/>
</dbReference>
<keyword evidence="2" id="KW-1185">Reference proteome</keyword>
<sequence length="173" mass="20528">MDLKSWKEQFINYLQEKIKNNQINYESFNEAVKEYQDLSFEIQKILEYAYKNAKGKDKEELYKLYKKFSLENAGEMAEKLNKLGYALKNDSNYKYIVSALSDQAYRIMEKTRHAQRDEVQYMITRIFVVNKKQIPELLSRAFNPTYPDDLFKTFIYSFLSGILGETKGGEENE</sequence>
<dbReference type="Proteomes" id="UP000199197">
    <property type="component" value="Unassembled WGS sequence"/>
</dbReference>
<organism evidence="1 2">
    <name type="scientific">Candidatus Chryseopegocella kryptomonas</name>
    <dbReference type="NCBI Taxonomy" id="1633643"/>
    <lineage>
        <taxon>Bacteria</taxon>
        <taxon>Pseudomonadati</taxon>
        <taxon>Candidatus Kryptoniota</taxon>
        <taxon>Candidatus Chryseopegocella</taxon>
    </lineage>
</organism>
<proteinExistence type="predicted"/>
<accession>A0A0P1NYR9</accession>
<evidence type="ECO:0000313" key="2">
    <source>
        <dbReference type="Proteomes" id="UP000199197"/>
    </source>
</evidence>
<gene>
    <name evidence="1" type="ORF">JGI23_01658</name>
</gene>
<reference evidence="2" key="1">
    <citation type="submission" date="2015-11" db="EMBL/GenBank/DDBJ databases">
        <authorList>
            <person name="Varghese N."/>
        </authorList>
    </citation>
    <scope>NUCLEOTIDE SEQUENCE [LARGE SCALE GENOMIC DNA]</scope>
    <source>
        <strain evidence="2">JGI-23</strain>
    </source>
</reference>